<protein>
    <submittedName>
        <fullName evidence="2">Uncharacterized protein</fullName>
    </submittedName>
</protein>
<evidence type="ECO:0000313" key="3">
    <source>
        <dbReference type="Proteomes" id="UP000652761"/>
    </source>
</evidence>
<name>A0A843UQ71_COLES</name>
<keyword evidence="3" id="KW-1185">Reference proteome</keyword>
<sequence>MVTYEIVMTGKSLRVLKKSLRWRPRRNTGEAGPPRSGEVSYHAAPVSDAPTGPCVIVEVILHVAPVALEGREIVDEMTPPTALVVGEPLGPATRPTGPRGPSRSLPDVASTPGAPPSPGRSRAQKQ</sequence>
<comment type="caution">
    <text evidence="2">The sequence shown here is derived from an EMBL/GenBank/DDBJ whole genome shotgun (WGS) entry which is preliminary data.</text>
</comment>
<proteinExistence type="predicted"/>
<dbReference type="Proteomes" id="UP000652761">
    <property type="component" value="Unassembled WGS sequence"/>
</dbReference>
<evidence type="ECO:0000313" key="2">
    <source>
        <dbReference type="EMBL" id="MQL83944.1"/>
    </source>
</evidence>
<gene>
    <name evidence="2" type="ORF">Taro_016429</name>
</gene>
<feature type="region of interest" description="Disordered" evidence="1">
    <location>
        <begin position="21"/>
        <end position="44"/>
    </location>
</feature>
<evidence type="ECO:0000256" key="1">
    <source>
        <dbReference type="SAM" id="MobiDB-lite"/>
    </source>
</evidence>
<feature type="region of interest" description="Disordered" evidence="1">
    <location>
        <begin position="76"/>
        <end position="126"/>
    </location>
</feature>
<accession>A0A843UQ71</accession>
<dbReference type="EMBL" id="NMUH01000728">
    <property type="protein sequence ID" value="MQL83944.1"/>
    <property type="molecule type" value="Genomic_DNA"/>
</dbReference>
<reference evidence="2" key="1">
    <citation type="submission" date="2017-07" db="EMBL/GenBank/DDBJ databases">
        <title>Taro Niue Genome Assembly and Annotation.</title>
        <authorList>
            <person name="Atibalentja N."/>
            <person name="Keating K."/>
            <person name="Fields C.J."/>
        </authorList>
    </citation>
    <scope>NUCLEOTIDE SEQUENCE</scope>
    <source>
        <strain evidence="2">Niue_2</strain>
        <tissue evidence="2">Leaf</tissue>
    </source>
</reference>
<dbReference type="AlphaFoldDB" id="A0A843UQ71"/>
<feature type="compositionally biased region" description="Low complexity" evidence="1">
    <location>
        <begin position="88"/>
        <end position="106"/>
    </location>
</feature>
<organism evidence="2 3">
    <name type="scientific">Colocasia esculenta</name>
    <name type="common">Wild taro</name>
    <name type="synonym">Arum esculentum</name>
    <dbReference type="NCBI Taxonomy" id="4460"/>
    <lineage>
        <taxon>Eukaryota</taxon>
        <taxon>Viridiplantae</taxon>
        <taxon>Streptophyta</taxon>
        <taxon>Embryophyta</taxon>
        <taxon>Tracheophyta</taxon>
        <taxon>Spermatophyta</taxon>
        <taxon>Magnoliopsida</taxon>
        <taxon>Liliopsida</taxon>
        <taxon>Araceae</taxon>
        <taxon>Aroideae</taxon>
        <taxon>Colocasieae</taxon>
        <taxon>Colocasia</taxon>
    </lineage>
</organism>